<evidence type="ECO:0000256" key="1">
    <source>
        <dbReference type="SAM" id="Phobius"/>
    </source>
</evidence>
<protein>
    <submittedName>
        <fullName evidence="2">Uncharacterized protein</fullName>
    </submittedName>
</protein>
<keyword evidence="3" id="KW-1185">Reference proteome</keyword>
<evidence type="ECO:0000313" key="2">
    <source>
        <dbReference type="EMBL" id="QDT20507.1"/>
    </source>
</evidence>
<feature type="transmembrane region" description="Helical" evidence="1">
    <location>
        <begin position="107"/>
        <end position="127"/>
    </location>
</feature>
<feature type="transmembrane region" description="Helical" evidence="1">
    <location>
        <begin position="20"/>
        <end position="40"/>
    </location>
</feature>
<keyword evidence="1" id="KW-1133">Transmembrane helix</keyword>
<proteinExistence type="predicted"/>
<dbReference type="OrthoDB" id="285448at2"/>
<keyword evidence="1" id="KW-0472">Membrane</keyword>
<dbReference type="AlphaFoldDB" id="A0A517PM98"/>
<gene>
    <name evidence="2" type="ORF">HG66A1_22930</name>
</gene>
<reference evidence="2 3" key="1">
    <citation type="submission" date="2019-02" db="EMBL/GenBank/DDBJ databases">
        <title>Deep-cultivation of Planctomycetes and their phenomic and genomic characterization uncovers novel biology.</title>
        <authorList>
            <person name="Wiegand S."/>
            <person name="Jogler M."/>
            <person name="Boedeker C."/>
            <person name="Pinto D."/>
            <person name="Vollmers J."/>
            <person name="Rivas-Marin E."/>
            <person name="Kohn T."/>
            <person name="Peeters S.H."/>
            <person name="Heuer A."/>
            <person name="Rast P."/>
            <person name="Oberbeckmann S."/>
            <person name="Bunk B."/>
            <person name="Jeske O."/>
            <person name="Meyerdierks A."/>
            <person name="Storesund J.E."/>
            <person name="Kallscheuer N."/>
            <person name="Luecker S."/>
            <person name="Lage O.M."/>
            <person name="Pohl T."/>
            <person name="Merkel B.J."/>
            <person name="Hornburger P."/>
            <person name="Mueller R.-W."/>
            <person name="Bruemmer F."/>
            <person name="Labrenz M."/>
            <person name="Spormann A.M."/>
            <person name="Op den Camp H."/>
            <person name="Overmann J."/>
            <person name="Amann R."/>
            <person name="Jetten M.S.M."/>
            <person name="Mascher T."/>
            <person name="Medema M.H."/>
            <person name="Devos D.P."/>
            <person name="Kaster A.-K."/>
            <person name="Ovreas L."/>
            <person name="Rohde M."/>
            <person name="Galperin M.Y."/>
            <person name="Jogler C."/>
        </authorList>
    </citation>
    <scope>NUCLEOTIDE SEQUENCE [LARGE SCALE GENOMIC DNA]</scope>
    <source>
        <strain evidence="2 3">HG66A1</strain>
    </source>
</reference>
<dbReference type="EMBL" id="CP036266">
    <property type="protein sequence ID" value="QDT20507.1"/>
    <property type="molecule type" value="Genomic_DNA"/>
</dbReference>
<dbReference type="Proteomes" id="UP000320421">
    <property type="component" value="Chromosome"/>
</dbReference>
<evidence type="ECO:0000313" key="3">
    <source>
        <dbReference type="Proteomes" id="UP000320421"/>
    </source>
</evidence>
<keyword evidence="1" id="KW-0812">Transmembrane</keyword>
<accession>A0A517PM98</accession>
<organism evidence="2 3">
    <name type="scientific">Gimesia chilikensis</name>
    <dbReference type="NCBI Taxonomy" id="2605989"/>
    <lineage>
        <taxon>Bacteria</taxon>
        <taxon>Pseudomonadati</taxon>
        <taxon>Planctomycetota</taxon>
        <taxon>Planctomycetia</taxon>
        <taxon>Planctomycetales</taxon>
        <taxon>Planctomycetaceae</taxon>
        <taxon>Gimesia</taxon>
    </lineage>
</organism>
<dbReference type="RefSeq" id="WP_145183417.1">
    <property type="nucleotide sequence ID" value="NZ_CP036266.1"/>
</dbReference>
<sequence length="131" mass="14461">MSATRRGGSQGDEASTTKVVAMLMLSIAGFGWAFMAAAYAHEKQGWRQESTNLTEPDADGIQYDQRFEDGGSIRQQSYSSLWDFIGNAFRQLPNLFGVLAFSFQHRLWLVILIACLEVGALGLGYAMSKID</sequence>
<name>A0A517PM98_9PLAN</name>